<dbReference type="AlphaFoldDB" id="A0A815ABK1"/>
<evidence type="ECO:0000313" key="5">
    <source>
        <dbReference type="Proteomes" id="UP000663828"/>
    </source>
</evidence>
<dbReference type="PANTHER" id="PTHR37984:SF5">
    <property type="entry name" value="PROTEIN NYNRIN-LIKE"/>
    <property type="match status" value="1"/>
</dbReference>
<comment type="caution">
    <text evidence="3">The sequence shown here is derived from an EMBL/GenBank/DDBJ whole genome shotgun (WGS) entry which is preliminary data.</text>
</comment>
<evidence type="ECO:0000259" key="2">
    <source>
        <dbReference type="PROSITE" id="PS50994"/>
    </source>
</evidence>
<dbReference type="PANTHER" id="PTHR37984">
    <property type="entry name" value="PROTEIN CBG26694"/>
    <property type="match status" value="1"/>
</dbReference>
<evidence type="ECO:0000313" key="3">
    <source>
        <dbReference type="EMBL" id="CAF1253436.1"/>
    </source>
</evidence>
<evidence type="ECO:0000313" key="4">
    <source>
        <dbReference type="EMBL" id="CAF1539608.1"/>
    </source>
</evidence>
<dbReference type="GO" id="GO:0015074">
    <property type="term" value="P:DNA integration"/>
    <property type="evidence" value="ECO:0007669"/>
    <property type="project" value="InterPro"/>
</dbReference>
<sequence>MYEKINDCHVSVGHSGRDKTWNEVKTRYAGIPQQAVIIFINMCDVCQVRRAFHKPPAGKPIVSIGFLTRMQVDLIDMRSSAYDGFTFIMHCKDHFTKFSWLFALKSKEAKGVAFHLKNIFHTFGPPKILQSDNGKEFVANVILNLKNTWPDLLIINGRARHPQSQGLVERANAVVQQMLGKWLDINETSDWPSGLGPVMLAINNCISQSTKKTPYEMVFGQPLKIDHEFWLELHRTSTTDESVINEEDLSDSFLENKSTAIHSTNMSDQVHIVDDESRSASSTNTNDAVSDEKSVITGHKRIRDEAEKNYLNTAERQLKIYERVLKKRRSFEMNDIVGLKIADVDRSNTAPGVLPCKIIEIIEKNDSANVFYRLATEDGIITELFSSSDFMDLTQTVSANLRQIKIDTLPMITFIHACKVFTKFKTNRPCKCIGTCESNRCPCKRNQIQCCTKCHRGKSICKNNT</sequence>
<protein>
    <recommendedName>
        <fullName evidence="2">Integrase catalytic domain-containing protein</fullName>
    </recommendedName>
</protein>
<dbReference type="Gene3D" id="3.30.420.10">
    <property type="entry name" value="Ribonuclease H-like superfamily/Ribonuclease H"/>
    <property type="match status" value="1"/>
</dbReference>
<dbReference type="InterPro" id="IPR012337">
    <property type="entry name" value="RNaseH-like_sf"/>
</dbReference>
<reference evidence="3" key="1">
    <citation type="submission" date="2021-02" db="EMBL/GenBank/DDBJ databases">
        <authorList>
            <person name="Nowell W R."/>
        </authorList>
    </citation>
    <scope>NUCLEOTIDE SEQUENCE</scope>
</reference>
<dbReference type="InterPro" id="IPR001584">
    <property type="entry name" value="Integrase_cat-core"/>
</dbReference>
<keyword evidence="5" id="KW-1185">Reference proteome</keyword>
<dbReference type="GO" id="GO:0003676">
    <property type="term" value="F:nucleic acid binding"/>
    <property type="evidence" value="ECO:0007669"/>
    <property type="project" value="InterPro"/>
</dbReference>
<dbReference type="EMBL" id="CAJNOJ010001033">
    <property type="protein sequence ID" value="CAF1539608.1"/>
    <property type="molecule type" value="Genomic_DNA"/>
</dbReference>
<dbReference type="Proteomes" id="UP000663852">
    <property type="component" value="Unassembled WGS sequence"/>
</dbReference>
<dbReference type="PROSITE" id="PS50994">
    <property type="entry name" value="INTEGRASE"/>
    <property type="match status" value="1"/>
</dbReference>
<accession>A0A815ABK1</accession>
<dbReference type="EMBL" id="CAJNOR010002142">
    <property type="protein sequence ID" value="CAF1253436.1"/>
    <property type="molecule type" value="Genomic_DNA"/>
</dbReference>
<name>A0A815ABK1_ADIRI</name>
<dbReference type="InterPro" id="IPR050951">
    <property type="entry name" value="Retrovirus_Pol_polyprotein"/>
</dbReference>
<organism evidence="3 5">
    <name type="scientific">Adineta ricciae</name>
    <name type="common">Rotifer</name>
    <dbReference type="NCBI Taxonomy" id="249248"/>
    <lineage>
        <taxon>Eukaryota</taxon>
        <taxon>Metazoa</taxon>
        <taxon>Spiralia</taxon>
        <taxon>Gnathifera</taxon>
        <taxon>Rotifera</taxon>
        <taxon>Eurotatoria</taxon>
        <taxon>Bdelloidea</taxon>
        <taxon>Adinetida</taxon>
        <taxon>Adinetidae</taxon>
        <taxon>Adineta</taxon>
    </lineage>
</organism>
<dbReference type="Pfam" id="PF00665">
    <property type="entry name" value="rve"/>
    <property type="match status" value="1"/>
</dbReference>
<feature type="domain" description="Integrase catalytic" evidence="2">
    <location>
        <begin position="56"/>
        <end position="222"/>
    </location>
</feature>
<feature type="compositionally biased region" description="Polar residues" evidence="1">
    <location>
        <begin position="279"/>
        <end position="288"/>
    </location>
</feature>
<gene>
    <name evidence="4" type="ORF">EDS130_LOCUS45220</name>
    <name evidence="3" type="ORF">XAT740_LOCUS26385</name>
</gene>
<dbReference type="Proteomes" id="UP000663828">
    <property type="component" value="Unassembled WGS sequence"/>
</dbReference>
<proteinExistence type="predicted"/>
<dbReference type="OrthoDB" id="2499658at2759"/>
<dbReference type="SUPFAM" id="SSF53098">
    <property type="entry name" value="Ribonuclease H-like"/>
    <property type="match status" value="1"/>
</dbReference>
<dbReference type="InterPro" id="IPR036397">
    <property type="entry name" value="RNaseH_sf"/>
</dbReference>
<feature type="region of interest" description="Disordered" evidence="1">
    <location>
        <begin position="275"/>
        <end position="295"/>
    </location>
</feature>
<evidence type="ECO:0000256" key="1">
    <source>
        <dbReference type="SAM" id="MobiDB-lite"/>
    </source>
</evidence>